<reference evidence="1" key="1">
    <citation type="journal article" date="2019" name="MBio">
        <title>Virus Genomes from Deep Sea Sediments Expand the Ocean Megavirome and Support Independent Origins of Viral Gigantism.</title>
        <authorList>
            <person name="Backstrom D."/>
            <person name="Yutin N."/>
            <person name="Jorgensen S.L."/>
            <person name="Dharamshi J."/>
            <person name="Homa F."/>
            <person name="Zaremba-Niedwiedzka K."/>
            <person name="Spang A."/>
            <person name="Wolf Y.I."/>
            <person name="Koonin E.V."/>
            <person name="Ettema T.J."/>
        </authorList>
    </citation>
    <scope>NUCLEOTIDE SEQUENCE</scope>
</reference>
<dbReference type="EMBL" id="MK500408">
    <property type="protein sequence ID" value="QBK89134.1"/>
    <property type="molecule type" value="Genomic_DNA"/>
</dbReference>
<accession>A0A481Z2X0</accession>
<gene>
    <name evidence="1" type="ORF">LCMiAC02_02270</name>
</gene>
<sequence>MTCFWKGILNGLNKYIFSYNLRTQTPKDLVYILKKYATVTTNVTCNGEYPKHNQLKENLKSIHELDINKIYNGYECSAFDPYLFLVSQLFIVNIEHNLNNTKIRYTFNHPKRQLETLYFRSTLTHFEVI</sequence>
<evidence type="ECO:0000313" key="1">
    <source>
        <dbReference type="EMBL" id="QBK89134.1"/>
    </source>
</evidence>
<protein>
    <submittedName>
        <fullName evidence="1">Uncharacterized protein</fullName>
    </submittedName>
</protein>
<proteinExistence type="predicted"/>
<organism evidence="1">
    <name type="scientific">Mimivirus LCMiAC02</name>
    <dbReference type="NCBI Taxonomy" id="2506609"/>
    <lineage>
        <taxon>Viruses</taxon>
        <taxon>Varidnaviria</taxon>
        <taxon>Bamfordvirae</taxon>
        <taxon>Nucleocytoviricota</taxon>
        <taxon>Megaviricetes</taxon>
        <taxon>Imitervirales</taxon>
        <taxon>Mimiviridae</taxon>
        <taxon>Klosneuvirinae</taxon>
    </lineage>
</organism>
<name>A0A481Z2X0_9VIRU</name>